<dbReference type="PANTHER" id="PTHR43132">
    <property type="entry name" value="ARSENICAL RESISTANCE OPERON REPRESSOR ARSR-RELATED"/>
    <property type="match status" value="1"/>
</dbReference>
<dbReference type="NCBIfam" id="NF033788">
    <property type="entry name" value="HTH_metalloreg"/>
    <property type="match status" value="1"/>
</dbReference>
<reference evidence="6" key="1">
    <citation type="journal article" date="2019" name="Int. J. Syst. Evol. Microbiol.">
        <title>The Global Catalogue of Microorganisms (GCM) 10K type strain sequencing project: providing services to taxonomists for standard genome sequencing and annotation.</title>
        <authorList>
            <consortium name="The Broad Institute Genomics Platform"/>
            <consortium name="The Broad Institute Genome Sequencing Center for Infectious Disease"/>
            <person name="Wu L."/>
            <person name="Ma J."/>
        </authorList>
    </citation>
    <scope>NUCLEOTIDE SEQUENCE [LARGE SCALE GENOMIC DNA]</scope>
    <source>
        <strain evidence="6">CECT 9128</strain>
    </source>
</reference>
<dbReference type="SUPFAM" id="SSF46785">
    <property type="entry name" value="Winged helix' DNA-binding domain"/>
    <property type="match status" value="1"/>
</dbReference>
<proteinExistence type="predicted"/>
<evidence type="ECO:0000313" key="5">
    <source>
        <dbReference type="EMBL" id="MFC4027443.1"/>
    </source>
</evidence>
<keyword evidence="1" id="KW-0805">Transcription regulation</keyword>
<dbReference type="InterPro" id="IPR036388">
    <property type="entry name" value="WH-like_DNA-bd_sf"/>
</dbReference>
<organism evidence="5 6">
    <name type="scientific">Zunongwangia endophytica</name>
    <dbReference type="NCBI Taxonomy" id="1808945"/>
    <lineage>
        <taxon>Bacteria</taxon>
        <taxon>Pseudomonadati</taxon>
        <taxon>Bacteroidota</taxon>
        <taxon>Flavobacteriia</taxon>
        <taxon>Flavobacteriales</taxon>
        <taxon>Flavobacteriaceae</taxon>
        <taxon>Zunongwangia</taxon>
    </lineage>
</organism>
<dbReference type="InterPro" id="IPR051011">
    <property type="entry name" value="Metal_resp_trans_reg"/>
</dbReference>
<gene>
    <name evidence="5" type="ORF">ACFOS1_08510</name>
</gene>
<dbReference type="CDD" id="cd00090">
    <property type="entry name" value="HTH_ARSR"/>
    <property type="match status" value="1"/>
</dbReference>
<name>A0ABV8H6D9_9FLAO</name>
<dbReference type="Proteomes" id="UP001595793">
    <property type="component" value="Unassembled WGS sequence"/>
</dbReference>
<dbReference type="InterPro" id="IPR036390">
    <property type="entry name" value="WH_DNA-bd_sf"/>
</dbReference>
<keyword evidence="2" id="KW-0238">DNA-binding</keyword>
<sequence length="94" mass="10840">MNLKEVEKIAKALSDRNRLLIMKAIQKNEGKLDCSAIVDSLDLSQPSISHHIKRLVEADLIIPYKEGRFYFYSLNQNILNDYLATLKNLQSFND</sequence>
<dbReference type="Gene3D" id="1.10.10.10">
    <property type="entry name" value="Winged helix-like DNA-binding domain superfamily/Winged helix DNA-binding domain"/>
    <property type="match status" value="1"/>
</dbReference>
<accession>A0ABV8H6D9</accession>
<keyword evidence="6" id="KW-1185">Reference proteome</keyword>
<feature type="domain" description="HTH arsR-type" evidence="4">
    <location>
        <begin position="1"/>
        <end position="94"/>
    </location>
</feature>
<dbReference type="PANTHER" id="PTHR43132:SF2">
    <property type="entry name" value="ARSENICAL RESISTANCE OPERON REPRESSOR ARSR-RELATED"/>
    <property type="match status" value="1"/>
</dbReference>
<evidence type="ECO:0000256" key="2">
    <source>
        <dbReference type="ARBA" id="ARBA00023125"/>
    </source>
</evidence>
<dbReference type="InterPro" id="IPR001845">
    <property type="entry name" value="HTH_ArsR_DNA-bd_dom"/>
</dbReference>
<dbReference type="EMBL" id="JBHSAS010000006">
    <property type="protein sequence ID" value="MFC4027443.1"/>
    <property type="molecule type" value="Genomic_DNA"/>
</dbReference>
<evidence type="ECO:0000256" key="1">
    <source>
        <dbReference type="ARBA" id="ARBA00023015"/>
    </source>
</evidence>
<comment type="caution">
    <text evidence="5">The sequence shown here is derived from an EMBL/GenBank/DDBJ whole genome shotgun (WGS) entry which is preliminary data.</text>
</comment>
<dbReference type="PROSITE" id="PS50987">
    <property type="entry name" value="HTH_ARSR_2"/>
    <property type="match status" value="1"/>
</dbReference>
<protein>
    <submittedName>
        <fullName evidence="5">ArsR/SmtB family transcription factor</fullName>
    </submittedName>
</protein>
<evidence type="ECO:0000256" key="3">
    <source>
        <dbReference type="ARBA" id="ARBA00023163"/>
    </source>
</evidence>
<dbReference type="PRINTS" id="PR00778">
    <property type="entry name" value="HTHARSR"/>
</dbReference>
<evidence type="ECO:0000313" key="6">
    <source>
        <dbReference type="Proteomes" id="UP001595793"/>
    </source>
</evidence>
<dbReference type="Pfam" id="PF01022">
    <property type="entry name" value="HTH_5"/>
    <property type="match status" value="1"/>
</dbReference>
<dbReference type="RefSeq" id="WP_290234153.1">
    <property type="nucleotide sequence ID" value="NZ_JAUFPZ010000002.1"/>
</dbReference>
<evidence type="ECO:0000259" key="4">
    <source>
        <dbReference type="PROSITE" id="PS50987"/>
    </source>
</evidence>
<dbReference type="InterPro" id="IPR011991">
    <property type="entry name" value="ArsR-like_HTH"/>
</dbReference>
<keyword evidence="3" id="KW-0804">Transcription</keyword>
<dbReference type="SMART" id="SM00418">
    <property type="entry name" value="HTH_ARSR"/>
    <property type="match status" value="1"/>
</dbReference>